<protein>
    <submittedName>
        <fullName evidence="1">Uncharacterized protein</fullName>
    </submittedName>
</protein>
<dbReference type="Proteomes" id="UP000258581">
    <property type="component" value="Segment"/>
</dbReference>
<dbReference type="EMBL" id="MH426724">
    <property type="protein sequence ID" value="AXF51221.1"/>
    <property type="molecule type" value="Genomic_DNA"/>
</dbReference>
<proteinExistence type="predicted"/>
<name>A0A345BLA0_9CAUD</name>
<evidence type="ECO:0000313" key="2">
    <source>
        <dbReference type="Proteomes" id="UP000258581"/>
    </source>
</evidence>
<sequence length="220" mass="25544">MKELFDTNAHAIREIGYDTKTNEHFIEIDVIRIATPAQHRIVISEPEYIALCGWIQLALTADPYVLIQDFPITQLILRTVSIRILDIRQDAKRMREVISDTYVQQERWERYCVEELNKEKQFFWEPPYKRFGFQYNNAGSFIYYTLERVAACPQVDTGHLPDVAEKLVDIAQSSLFPRVDYELQLRWRNGQTGIDAGYATVARIDKNAILAMGRLLGGKK</sequence>
<reference evidence="2" key="1">
    <citation type="submission" date="2018-06" db="EMBL/GenBank/DDBJ databases">
        <authorList>
            <person name="Sharma R."/>
            <person name="James B."/>
            <person name="Berg J.A."/>
            <person name="Breakwell D.P."/>
            <person name="Hope S."/>
            <person name="Grose J.H."/>
        </authorList>
    </citation>
    <scope>NUCLEOTIDE SEQUENCE [LARGE SCALE GENOMIC DNA]</scope>
</reference>
<keyword evidence="2" id="KW-1185">Reference proteome</keyword>
<accession>A0A345BLA0</accession>
<evidence type="ECO:0000313" key="1">
    <source>
        <dbReference type="EMBL" id="AXF51221.1"/>
    </source>
</evidence>
<organism evidence="1 2">
    <name type="scientific">Erwinia phage Wellington</name>
    <dbReference type="NCBI Taxonomy" id="2267653"/>
    <lineage>
        <taxon>Viruses</taxon>
        <taxon>Duplodnaviria</taxon>
        <taxon>Heunggongvirae</taxon>
        <taxon>Uroviricota</taxon>
        <taxon>Caudoviricetes</taxon>
        <taxon>Chimalliviridae</taxon>
        <taxon>Wellingtonvirus</taxon>
        <taxon>Wellingtonvirus wellington</taxon>
    </lineage>
</organism>
<gene>
    <name evidence="1" type="ORF">WELLINGTON_91</name>
</gene>